<dbReference type="EC" id="6.1.1.7" evidence="11"/>
<dbReference type="Gene3D" id="6.10.250.550">
    <property type="match status" value="1"/>
</dbReference>
<dbReference type="Pfam" id="PF07973">
    <property type="entry name" value="tRNA_SAD"/>
    <property type="match status" value="1"/>
</dbReference>
<keyword evidence="7 11" id="KW-0067">ATP-binding</keyword>
<comment type="domain">
    <text evidence="11">Consists of three domains; the N-terminal catalytic domain, the editing domain and the C-terminal C-Ala domain. The editing domain removes incorrectly charged amino acids, while the C-Ala domain, along with tRNA(Ala), serves as a bridge to cooperatively bring together the editing and aminoacylation centers thus stimulating deacylation of misacylated tRNAs.</text>
</comment>
<keyword evidence="10 11" id="KW-0030">Aminoacyl-tRNA synthetase</keyword>
<dbReference type="eggNOG" id="COG0013">
    <property type="taxonomic scope" value="Bacteria"/>
</dbReference>
<comment type="subcellular location">
    <subcellularLocation>
        <location evidence="11">Cytoplasm</location>
    </subcellularLocation>
</comment>
<keyword evidence="11" id="KW-0963">Cytoplasm</keyword>
<evidence type="ECO:0000256" key="7">
    <source>
        <dbReference type="ARBA" id="ARBA00022840"/>
    </source>
</evidence>
<dbReference type="InterPro" id="IPR018162">
    <property type="entry name" value="Ala-tRNA-ligase_IIc_anticod-bd"/>
</dbReference>
<evidence type="ECO:0000256" key="3">
    <source>
        <dbReference type="ARBA" id="ARBA00022598"/>
    </source>
</evidence>
<dbReference type="Gene3D" id="3.30.930.10">
    <property type="entry name" value="Bira Bifunctional Protein, Domain 2"/>
    <property type="match status" value="1"/>
</dbReference>
<dbReference type="SMART" id="SM00863">
    <property type="entry name" value="tRNA_SAD"/>
    <property type="match status" value="1"/>
</dbReference>
<dbReference type="GO" id="GO:0008270">
    <property type="term" value="F:zinc ion binding"/>
    <property type="evidence" value="ECO:0007669"/>
    <property type="project" value="UniProtKB-UniRule"/>
</dbReference>
<evidence type="ECO:0000256" key="1">
    <source>
        <dbReference type="ARBA" id="ARBA00008226"/>
    </source>
</evidence>
<feature type="binding site" evidence="11">
    <location>
        <position position="702"/>
    </location>
    <ligand>
        <name>Zn(2+)</name>
        <dbReference type="ChEBI" id="CHEBI:29105"/>
    </ligand>
</feature>
<dbReference type="Proteomes" id="UP000005801">
    <property type="component" value="Unassembled WGS sequence"/>
</dbReference>
<dbReference type="GO" id="GO:0005524">
    <property type="term" value="F:ATP binding"/>
    <property type="evidence" value="ECO:0007669"/>
    <property type="project" value="UniProtKB-UniRule"/>
</dbReference>
<comment type="cofactor">
    <cofactor evidence="11">
        <name>Zn(2+)</name>
        <dbReference type="ChEBI" id="CHEBI:29105"/>
    </cofactor>
    <text evidence="11">Binds 1 zinc ion per subunit.</text>
</comment>
<comment type="catalytic activity">
    <reaction evidence="11">
        <text>tRNA(Ala) + L-alanine + ATP = L-alanyl-tRNA(Ala) + AMP + diphosphate</text>
        <dbReference type="Rhea" id="RHEA:12540"/>
        <dbReference type="Rhea" id="RHEA-COMP:9657"/>
        <dbReference type="Rhea" id="RHEA-COMP:9923"/>
        <dbReference type="ChEBI" id="CHEBI:30616"/>
        <dbReference type="ChEBI" id="CHEBI:33019"/>
        <dbReference type="ChEBI" id="CHEBI:57972"/>
        <dbReference type="ChEBI" id="CHEBI:78442"/>
        <dbReference type="ChEBI" id="CHEBI:78497"/>
        <dbReference type="ChEBI" id="CHEBI:456215"/>
        <dbReference type="EC" id="6.1.1.7"/>
    </reaction>
</comment>
<reference evidence="13 14" key="1">
    <citation type="submission" date="2007-06" db="EMBL/GenBank/DDBJ databases">
        <authorList>
            <person name="Shimkets L."/>
            <person name="Ferriera S."/>
            <person name="Johnson J."/>
            <person name="Kravitz S."/>
            <person name="Beeson K."/>
            <person name="Sutton G."/>
            <person name="Rogers Y.-H."/>
            <person name="Friedman R."/>
            <person name="Frazier M."/>
            <person name="Venter J.C."/>
        </authorList>
    </citation>
    <scope>NUCLEOTIDE SEQUENCE [LARGE SCALE GENOMIC DNA]</scope>
    <source>
        <strain evidence="13 14">SIR-1</strain>
    </source>
</reference>
<evidence type="ECO:0000259" key="12">
    <source>
        <dbReference type="PROSITE" id="PS50860"/>
    </source>
</evidence>
<evidence type="ECO:0000256" key="11">
    <source>
        <dbReference type="HAMAP-Rule" id="MF_00036"/>
    </source>
</evidence>
<dbReference type="InterPro" id="IPR018163">
    <property type="entry name" value="Thr/Ala-tRNA-synth_IIc_edit"/>
</dbReference>
<dbReference type="SUPFAM" id="SSF55186">
    <property type="entry name" value="ThrRS/AlaRS common domain"/>
    <property type="match status" value="1"/>
</dbReference>
<dbReference type="InterPro" id="IPR018165">
    <property type="entry name" value="Ala-tRNA-synth_IIc_core"/>
</dbReference>
<feature type="binding site" evidence="11">
    <location>
        <position position="706"/>
    </location>
    <ligand>
        <name>Zn(2+)</name>
        <dbReference type="ChEBI" id="CHEBI:29105"/>
    </ligand>
</feature>
<name>A6GJR9_9BACT</name>
<evidence type="ECO:0000313" key="14">
    <source>
        <dbReference type="Proteomes" id="UP000005801"/>
    </source>
</evidence>
<dbReference type="NCBIfam" id="TIGR00344">
    <property type="entry name" value="alaS"/>
    <property type="match status" value="1"/>
</dbReference>
<feature type="binding site" evidence="11">
    <location>
        <position position="596"/>
    </location>
    <ligand>
        <name>Zn(2+)</name>
        <dbReference type="ChEBI" id="CHEBI:29105"/>
    </ligand>
</feature>
<evidence type="ECO:0000256" key="8">
    <source>
        <dbReference type="ARBA" id="ARBA00022884"/>
    </source>
</evidence>
<dbReference type="OrthoDB" id="9803884at2"/>
<dbReference type="GO" id="GO:0000049">
    <property type="term" value="F:tRNA binding"/>
    <property type="evidence" value="ECO:0007669"/>
    <property type="project" value="UniProtKB-KW"/>
</dbReference>
<evidence type="ECO:0000256" key="6">
    <source>
        <dbReference type="ARBA" id="ARBA00022833"/>
    </source>
</evidence>
<dbReference type="AlphaFoldDB" id="A6GJR9"/>
<gene>
    <name evidence="11" type="primary">alaS</name>
    <name evidence="13" type="ORF">PPSIR1_24069</name>
</gene>
<dbReference type="InterPro" id="IPR003156">
    <property type="entry name" value="DHHA1_dom"/>
</dbReference>
<dbReference type="PROSITE" id="PS50860">
    <property type="entry name" value="AA_TRNA_LIGASE_II_ALA"/>
    <property type="match status" value="1"/>
</dbReference>
<comment type="caution">
    <text evidence="13">The sequence shown here is derived from an EMBL/GenBank/DDBJ whole genome shotgun (WGS) entry which is preliminary data.</text>
</comment>
<dbReference type="InterPro" id="IPR045864">
    <property type="entry name" value="aa-tRNA-synth_II/BPL/LPL"/>
</dbReference>
<dbReference type="SUPFAM" id="SSF50447">
    <property type="entry name" value="Translation proteins"/>
    <property type="match status" value="1"/>
</dbReference>
<accession>A6GJR9</accession>
<dbReference type="FunFam" id="3.30.980.10:FF:000004">
    <property type="entry name" value="Alanine--tRNA ligase, cytoplasmic"/>
    <property type="match status" value="1"/>
</dbReference>
<evidence type="ECO:0000256" key="2">
    <source>
        <dbReference type="ARBA" id="ARBA00022555"/>
    </source>
</evidence>
<comment type="similarity">
    <text evidence="1 11">Belongs to the class-II aminoacyl-tRNA synthetase family.</text>
</comment>
<keyword evidence="4 11" id="KW-0479">Metal-binding</keyword>
<dbReference type="FunFam" id="3.10.310.40:FF:000001">
    <property type="entry name" value="Alanine--tRNA ligase"/>
    <property type="match status" value="1"/>
</dbReference>
<evidence type="ECO:0000256" key="9">
    <source>
        <dbReference type="ARBA" id="ARBA00022917"/>
    </source>
</evidence>
<dbReference type="Gene3D" id="3.30.980.10">
    <property type="entry name" value="Threonyl-trna Synthetase, Chain A, domain 2"/>
    <property type="match status" value="1"/>
</dbReference>
<dbReference type="GO" id="GO:0045892">
    <property type="term" value="P:negative regulation of DNA-templated transcription"/>
    <property type="evidence" value="ECO:0007669"/>
    <property type="project" value="TreeGrafter"/>
</dbReference>
<dbReference type="InterPro" id="IPR009000">
    <property type="entry name" value="Transl_B-barrel_sf"/>
</dbReference>
<keyword evidence="3 11" id="KW-0436">Ligase</keyword>
<evidence type="ECO:0000256" key="5">
    <source>
        <dbReference type="ARBA" id="ARBA00022741"/>
    </source>
</evidence>
<feature type="binding site" evidence="11">
    <location>
        <position position="592"/>
    </location>
    <ligand>
        <name>Zn(2+)</name>
        <dbReference type="ChEBI" id="CHEBI:29105"/>
    </ligand>
</feature>
<dbReference type="PRINTS" id="PR00980">
    <property type="entry name" value="TRNASYNTHALA"/>
</dbReference>
<dbReference type="InterPro" id="IPR012947">
    <property type="entry name" value="tRNA_SAD"/>
</dbReference>
<dbReference type="Pfam" id="PF02272">
    <property type="entry name" value="DHHA1"/>
    <property type="match status" value="1"/>
</dbReference>
<dbReference type="GO" id="GO:0005829">
    <property type="term" value="C:cytosol"/>
    <property type="evidence" value="ECO:0007669"/>
    <property type="project" value="TreeGrafter"/>
</dbReference>
<proteinExistence type="inferred from homology"/>
<evidence type="ECO:0000256" key="10">
    <source>
        <dbReference type="ARBA" id="ARBA00023146"/>
    </source>
</evidence>
<protein>
    <recommendedName>
        <fullName evidence="11">Alanine--tRNA ligase</fullName>
        <ecNumber evidence="11">6.1.1.7</ecNumber>
    </recommendedName>
    <alternativeName>
        <fullName evidence="11">Alanyl-tRNA synthetase</fullName>
        <shortName evidence="11">AlaRS</shortName>
    </alternativeName>
</protein>
<keyword evidence="14" id="KW-1185">Reference proteome</keyword>
<dbReference type="InterPro" id="IPR050058">
    <property type="entry name" value="Ala-tRNA_ligase"/>
</dbReference>
<dbReference type="CDD" id="cd00673">
    <property type="entry name" value="AlaRS_core"/>
    <property type="match status" value="1"/>
</dbReference>
<evidence type="ECO:0000256" key="4">
    <source>
        <dbReference type="ARBA" id="ARBA00022723"/>
    </source>
</evidence>
<dbReference type="Gene3D" id="2.40.30.130">
    <property type="match status" value="1"/>
</dbReference>
<dbReference type="RefSeq" id="WP_006976955.1">
    <property type="nucleotide sequence ID" value="NZ_ABCS01000166.1"/>
</dbReference>
<comment type="function">
    <text evidence="11">Catalyzes the attachment of alanine to tRNA(Ala) in a two-step reaction: alanine is first activated by ATP to form Ala-AMP and then transferred to the acceptor end of tRNA(Ala). Also edits incorrectly charged Ser-tRNA(Ala) and Gly-tRNA(Ala) via its editing domain.</text>
</comment>
<dbReference type="SUPFAM" id="SSF101353">
    <property type="entry name" value="Putative anticodon-binding domain of alanyl-tRNA synthetase (AlaRS)"/>
    <property type="match status" value="1"/>
</dbReference>
<organism evidence="13 14">
    <name type="scientific">Plesiocystis pacifica SIR-1</name>
    <dbReference type="NCBI Taxonomy" id="391625"/>
    <lineage>
        <taxon>Bacteria</taxon>
        <taxon>Pseudomonadati</taxon>
        <taxon>Myxococcota</taxon>
        <taxon>Polyangia</taxon>
        <taxon>Nannocystales</taxon>
        <taxon>Nannocystaceae</taxon>
        <taxon>Plesiocystis</taxon>
    </lineage>
</organism>
<sequence length="919" mass="98532">MARPADAHAIRSAFLSFFEERGHAAVPSSPLVPFDDPTLLFVNAGMVQFKDVFTGRDKRDYTRATSAQRCLRAGGKHNDLDNVGFTPRHHTLFEMLGNFSFGDYFKRDAIRWGWEFLTQVLELPAEKLVVSVFNGEGENAPFDQEAYDLWAEIIPKERIYAFDAKENFWQMGDTGPCGPCSEIHIWRGEGGAPPDGGKPGKGPAFEDDKYMELWNLVFMQYEKLASGEMTKLPAPSVDTGAGLERLAAVLEGVETNYETGLFVPIVDKVKALAGVSGHQGEREASYRVIADHARATAFLIADGVTPDQTGRPYVLRRIMRRAIRHATLVGLEDLFFHEVCDEVVNRFGEAYPELREAREVIAGAVKIEEEGFRRTLARGLRRVSKILAGLEAEGSKVFPVDEAADLYTSAGFPIDLTRVIAEENELTLDEAAVAEKLEAQKGESSFAGGGGSKVADVYFDIVNELGQGTAFLGYGATAGEATLKAIVIPAPEPAEGEPALEPTRVESAQAGQAVELIFDQSPFYGESGGQVGDTGALRAVDGGAVVTVTQTSKPTGGLHVHHGELAGGSIAVGQRFVLEVDVARRDAIRRNHSATHMLHHALRKVLGKHVAQKGSLVAPDRLRFDFSHARSVTREETRRIEAEVNAMVLANAPTGTAEMSLADAKQAGAIGLFGEKYGAEVRVVTIGEVETEAGEERSVELCGGTHVARAGDVGLFKIVAEGGVAQGVRRIEAMTGMGAVEWVQERAEVVDQVASDLRARDLGEVLGRLEKLHEELAARGREIDSLKRKLATGGGGSQASEVVEVEGGGKTVKLTARRIPVADPKIMREAADTLRDRMGSGVVVLAGERDGKANLLVATTKDLAKGKIVHAGKLAAALVVHVDGRGGGRPDMAQAGGPKVAGLDDVVAHAAEELAKQLA</sequence>
<evidence type="ECO:0000313" key="13">
    <source>
        <dbReference type="EMBL" id="EDM73872.1"/>
    </source>
</evidence>
<dbReference type="InterPro" id="IPR023033">
    <property type="entry name" value="Ala_tRNA_ligase_euk/bac"/>
</dbReference>
<dbReference type="HAMAP" id="MF_00036_B">
    <property type="entry name" value="Ala_tRNA_synth_B"/>
    <property type="match status" value="1"/>
</dbReference>
<dbReference type="Pfam" id="PF01411">
    <property type="entry name" value="tRNA-synt_2c"/>
    <property type="match status" value="1"/>
</dbReference>
<dbReference type="PANTHER" id="PTHR11777:SF9">
    <property type="entry name" value="ALANINE--TRNA LIGASE, CYTOPLASMIC"/>
    <property type="match status" value="1"/>
</dbReference>
<keyword evidence="9 11" id="KW-0648">Protein biosynthesis</keyword>
<dbReference type="Gene3D" id="3.10.310.40">
    <property type="match status" value="1"/>
</dbReference>
<dbReference type="GO" id="GO:0004813">
    <property type="term" value="F:alanine-tRNA ligase activity"/>
    <property type="evidence" value="ECO:0007669"/>
    <property type="project" value="UniProtKB-UniRule"/>
</dbReference>
<dbReference type="FunFam" id="3.30.930.10:FF:000004">
    <property type="entry name" value="Alanine--tRNA ligase"/>
    <property type="match status" value="1"/>
</dbReference>
<dbReference type="GO" id="GO:0006419">
    <property type="term" value="P:alanyl-tRNA aminoacylation"/>
    <property type="evidence" value="ECO:0007669"/>
    <property type="project" value="UniProtKB-UniRule"/>
</dbReference>
<dbReference type="InterPro" id="IPR018164">
    <property type="entry name" value="Ala-tRNA-synth_IIc_N"/>
</dbReference>
<dbReference type="Gene3D" id="3.30.54.20">
    <property type="match status" value="1"/>
</dbReference>
<keyword evidence="2 11" id="KW-0820">tRNA-binding</keyword>
<dbReference type="PANTHER" id="PTHR11777">
    <property type="entry name" value="ALANYL-TRNA SYNTHETASE"/>
    <property type="match status" value="1"/>
</dbReference>
<dbReference type="EMBL" id="ABCS01000166">
    <property type="protein sequence ID" value="EDM73872.1"/>
    <property type="molecule type" value="Genomic_DNA"/>
</dbReference>
<dbReference type="GO" id="GO:0002161">
    <property type="term" value="F:aminoacyl-tRNA deacylase activity"/>
    <property type="evidence" value="ECO:0007669"/>
    <property type="project" value="TreeGrafter"/>
</dbReference>
<keyword evidence="8 11" id="KW-0694">RNA-binding</keyword>
<keyword evidence="6 11" id="KW-0862">Zinc</keyword>
<keyword evidence="5 11" id="KW-0547">Nucleotide-binding</keyword>
<dbReference type="STRING" id="391625.PPSIR1_24069"/>
<dbReference type="InterPro" id="IPR002318">
    <property type="entry name" value="Ala-tRNA-lgiase_IIc"/>
</dbReference>
<feature type="domain" description="Alanyl-transfer RNA synthetases family profile" evidence="12">
    <location>
        <begin position="5"/>
        <end position="745"/>
    </location>
</feature>
<dbReference type="SUPFAM" id="SSF55681">
    <property type="entry name" value="Class II aaRS and biotin synthetases"/>
    <property type="match status" value="1"/>
</dbReference>